<dbReference type="Proteomes" id="UP000595362">
    <property type="component" value="Chromosome"/>
</dbReference>
<accession>A0A7T5R358</accession>
<evidence type="ECO:0000313" key="1">
    <source>
        <dbReference type="EMBL" id="QQG36703.1"/>
    </source>
</evidence>
<proteinExistence type="predicted"/>
<evidence type="ECO:0000313" key="2">
    <source>
        <dbReference type="Proteomes" id="UP000595362"/>
    </source>
</evidence>
<dbReference type="AlphaFoldDB" id="A0A7T5R358"/>
<protein>
    <submittedName>
        <fullName evidence="1">Uncharacterized protein</fullName>
    </submittedName>
</protein>
<organism evidence="1 2">
    <name type="scientific">Micavibrio aeruginosavorus</name>
    <dbReference type="NCBI Taxonomy" id="349221"/>
    <lineage>
        <taxon>Bacteria</taxon>
        <taxon>Pseudomonadati</taxon>
        <taxon>Bdellovibrionota</taxon>
        <taxon>Bdellovibrionia</taxon>
        <taxon>Bdellovibrionales</taxon>
        <taxon>Pseudobdellovibrionaceae</taxon>
        <taxon>Micavibrio</taxon>
    </lineage>
</organism>
<name>A0A7T5R358_9BACT</name>
<gene>
    <name evidence="1" type="ORF">HYS17_02710</name>
</gene>
<dbReference type="EMBL" id="CP066681">
    <property type="protein sequence ID" value="QQG36703.1"/>
    <property type="molecule type" value="Genomic_DNA"/>
</dbReference>
<reference evidence="1 2" key="1">
    <citation type="submission" date="2020-07" db="EMBL/GenBank/DDBJ databases">
        <title>Huge and variable diversity of episymbiotic CPR bacteria and DPANN archaea in groundwater ecosystems.</title>
        <authorList>
            <person name="He C.Y."/>
            <person name="Keren R."/>
            <person name="Whittaker M."/>
            <person name="Farag I.F."/>
            <person name="Doudna J."/>
            <person name="Cate J.H.D."/>
            <person name="Banfield J.F."/>
        </authorList>
    </citation>
    <scope>NUCLEOTIDE SEQUENCE [LARGE SCALE GENOMIC DNA]</scope>
    <source>
        <strain evidence="1">NC_groundwater_70_Ag_B-0.1um_54_66</strain>
    </source>
</reference>
<sequence>MKPHRLMTIKNVVQQPEYSWLTEAVLRRLIFNSKPQYSASGKVVAGNGLAEYGAIIRIGKKILIDLDAFDQWIASKREFDSSALQLTANQGGRHVV</sequence>